<organism evidence="4 5">
    <name type="scientific">Panicum virgatum</name>
    <name type="common">Blackwell switchgrass</name>
    <dbReference type="NCBI Taxonomy" id="38727"/>
    <lineage>
        <taxon>Eukaryota</taxon>
        <taxon>Viridiplantae</taxon>
        <taxon>Streptophyta</taxon>
        <taxon>Embryophyta</taxon>
        <taxon>Tracheophyta</taxon>
        <taxon>Spermatophyta</taxon>
        <taxon>Magnoliopsida</taxon>
        <taxon>Liliopsida</taxon>
        <taxon>Poales</taxon>
        <taxon>Poaceae</taxon>
        <taxon>PACMAD clade</taxon>
        <taxon>Panicoideae</taxon>
        <taxon>Panicodae</taxon>
        <taxon>Paniceae</taxon>
        <taxon>Panicinae</taxon>
        <taxon>Panicum</taxon>
        <taxon>Panicum sect. Hiantes</taxon>
    </lineage>
</organism>
<dbReference type="PANTHER" id="PTHR33184">
    <property type="entry name" value="PROTEIN TAPETUM DETERMINANT 1-LIKE-RELATED"/>
    <property type="match status" value="1"/>
</dbReference>
<accession>A0A8T0PIF7</accession>
<dbReference type="AlphaFoldDB" id="A0A8T0PIF7"/>
<reference evidence="4" key="1">
    <citation type="submission" date="2020-05" db="EMBL/GenBank/DDBJ databases">
        <title>WGS assembly of Panicum virgatum.</title>
        <authorList>
            <person name="Lovell J.T."/>
            <person name="Jenkins J."/>
            <person name="Shu S."/>
            <person name="Juenger T.E."/>
            <person name="Schmutz J."/>
        </authorList>
    </citation>
    <scope>NUCLEOTIDE SEQUENCE</scope>
    <source>
        <strain evidence="4">AP13</strain>
    </source>
</reference>
<dbReference type="GO" id="GO:0001709">
    <property type="term" value="P:cell fate determination"/>
    <property type="evidence" value="ECO:0007669"/>
    <property type="project" value="TreeGrafter"/>
</dbReference>
<dbReference type="Proteomes" id="UP000823388">
    <property type="component" value="Chromosome 8K"/>
</dbReference>
<keyword evidence="1" id="KW-0732">Signal</keyword>
<evidence type="ECO:0000256" key="1">
    <source>
        <dbReference type="ARBA" id="ARBA00022729"/>
    </source>
</evidence>
<dbReference type="PANTHER" id="PTHR33184:SF62">
    <property type="match status" value="1"/>
</dbReference>
<keyword evidence="3" id="KW-0472">Membrane</keyword>
<keyword evidence="3" id="KW-0812">Transmembrane</keyword>
<dbReference type="InterPro" id="IPR040361">
    <property type="entry name" value="TPD1"/>
</dbReference>
<feature type="region of interest" description="Disordered" evidence="2">
    <location>
        <begin position="44"/>
        <end position="67"/>
    </location>
</feature>
<name>A0A8T0PIF7_PANVG</name>
<dbReference type="Pfam" id="PF24068">
    <property type="entry name" value="TPD1_C"/>
    <property type="match status" value="1"/>
</dbReference>
<sequence length="221" mass="23314">METEQARRRAAIPDHGLHTADHTFQITSTAFLLRHLRPYIYGGRGTRATGHHRRRRSCFTSPTPPTARPTAIIRSNQLIMAPATATMATAVLVAAAMILLAPPAPAAASAALPVQQCDAMRDVALTQSAGHRQSNRAKKFAVEVANRGGGAVSGIHPMCGYSFRTVWPVNPDVISEVGHGDCLLVGGGSVASGATVSFNYTSYVRYDMTLLAATCDGDGGS</sequence>
<evidence type="ECO:0000313" key="4">
    <source>
        <dbReference type="EMBL" id="KAG2562087.1"/>
    </source>
</evidence>
<evidence type="ECO:0000313" key="5">
    <source>
        <dbReference type="Proteomes" id="UP000823388"/>
    </source>
</evidence>
<feature type="transmembrane region" description="Helical" evidence="3">
    <location>
        <begin position="78"/>
        <end position="101"/>
    </location>
</feature>
<proteinExistence type="predicted"/>
<protein>
    <submittedName>
        <fullName evidence="4">Uncharacterized protein</fullName>
    </submittedName>
</protein>
<evidence type="ECO:0000256" key="2">
    <source>
        <dbReference type="SAM" id="MobiDB-lite"/>
    </source>
</evidence>
<comment type="caution">
    <text evidence="4">The sequence shown here is derived from an EMBL/GenBank/DDBJ whole genome shotgun (WGS) entry which is preliminary data.</text>
</comment>
<dbReference type="EMBL" id="CM029051">
    <property type="protein sequence ID" value="KAG2562087.1"/>
    <property type="molecule type" value="Genomic_DNA"/>
</dbReference>
<keyword evidence="3" id="KW-1133">Transmembrane helix</keyword>
<keyword evidence="5" id="KW-1185">Reference proteome</keyword>
<evidence type="ECO:0000256" key="3">
    <source>
        <dbReference type="SAM" id="Phobius"/>
    </source>
</evidence>
<gene>
    <name evidence="4" type="ORF">PVAP13_8KG118300</name>
</gene>